<dbReference type="Gene3D" id="1.10.443.10">
    <property type="entry name" value="Intergrase catalytic core"/>
    <property type="match status" value="1"/>
</dbReference>
<dbReference type="InterPro" id="IPR013762">
    <property type="entry name" value="Integrase-like_cat_sf"/>
</dbReference>
<dbReference type="PROSITE" id="PS51898">
    <property type="entry name" value="TYR_RECOMBINASE"/>
    <property type="match status" value="1"/>
</dbReference>
<dbReference type="GO" id="GO:0003677">
    <property type="term" value="F:DNA binding"/>
    <property type="evidence" value="ECO:0007669"/>
    <property type="project" value="InterPro"/>
</dbReference>
<feature type="domain" description="Tyr recombinase" evidence="2">
    <location>
        <begin position="1"/>
        <end position="128"/>
    </location>
</feature>
<evidence type="ECO:0000313" key="3">
    <source>
        <dbReference type="EMBL" id="GAH89256.1"/>
    </source>
</evidence>
<dbReference type="GO" id="GO:0015074">
    <property type="term" value="P:DNA integration"/>
    <property type="evidence" value="ECO:0007669"/>
    <property type="project" value="InterPro"/>
</dbReference>
<evidence type="ECO:0000259" key="2">
    <source>
        <dbReference type="PROSITE" id="PS51898"/>
    </source>
</evidence>
<gene>
    <name evidence="3" type="ORF">S03H2_60471</name>
</gene>
<evidence type="ECO:0000256" key="1">
    <source>
        <dbReference type="ARBA" id="ARBA00023172"/>
    </source>
</evidence>
<dbReference type="InterPro" id="IPR050090">
    <property type="entry name" value="Tyrosine_recombinase_XerCD"/>
</dbReference>
<accession>X1J3G1</accession>
<proteinExistence type="predicted"/>
<name>X1J3G1_9ZZZZ</name>
<dbReference type="PANTHER" id="PTHR30349:SF81">
    <property type="entry name" value="TYROSINE RECOMBINASE XERC"/>
    <property type="match status" value="1"/>
</dbReference>
<dbReference type="GO" id="GO:0006310">
    <property type="term" value="P:DNA recombination"/>
    <property type="evidence" value="ECO:0007669"/>
    <property type="project" value="UniProtKB-KW"/>
</dbReference>
<dbReference type="AlphaFoldDB" id="X1J3G1"/>
<dbReference type="EMBL" id="BARU01038971">
    <property type="protein sequence ID" value="GAH89256.1"/>
    <property type="molecule type" value="Genomic_DNA"/>
</dbReference>
<dbReference type="PANTHER" id="PTHR30349">
    <property type="entry name" value="PHAGE INTEGRASE-RELATED"/>
    <property type="match status" value="1"/>
</dbReference>
<keyword evidence="1" id="KW-0233">DNA recombination</keyword>
<dbReference type="InterPro" id="IPR002104">
    <property type="entry name" value="Integrase_catalytic"/>
</dbReference>
<dbReference type="SUPFAM" id="SSF56349">
    <property type="entry name" value="DNA breaking-rejoining enzymes"/>
    <property type="match status" value="1"/>
</dbReference>
<comment type="caution">
    <text evidence="3">The sequence shown here is derived from an EMBL/GenBank/DDBJ whole genome shotgun (WGS) entry which is preliminary data.</text>
</comment>
<reference evidence="3" key="1">
    <citation type="journal article" date="2014" name="Front. Microbiol.">
        <title>High frequency of phylogenetically diverse reductive dehalogenase-homologous genes in deep subseafloor sedimentary metagenomes.</title>
        <authorList>
            <person name="Kawai M."/>
            <person name="Futagami T."/>
            <person name="Toyoda A."/>
            <person name="Takaki Y."/>
            <person name="Nishi S."/>
            <person name="Hori S."/>
            <person name="Arai W."/>
            <person name="Tsubouchi T."/>
            <person name="Morono Y."/>
            <person name="Uchiyama I."/>
            <person name="Ito T."/>
            <person name="Fujiyama A."/>
            <person name="Inagaki F."/>
            <person name="Takami H."/>
        </authorList>
    </citation>
    <scope>NUCLEOTIDE SEQUENCE</scope>
    <source>
        <strain evidence="3">Expedition CK06-06</strain>
    </source>
</reference>
<organism evidence="3">
    <name type="scientific">marine sediment metagenome</name>
    <dbReference type="NCBI Taxonomy" id="412755"/>
    <lineage>
        <taxon>unclassified sequences</taxon>
        <taxon>metagenomes</taxon>
        <taxon>ecological metagenomes</taxon>
    </lineage>
</organism>
<protein>
    <recommendedName>
        <fullName evidence="2">Tyr recombinase domain-containing protein</fullName>
    </recommendedName>
</protein>
<sequence>MDDVVDEGFLRVMRKGGREDFVPVEDEVLRGIKDYIESRPPNGVYVFPGKGSDAPMAPRTAQSIIKNLCRRAGLEDVHVHSLRHTAGYQLRKLGASERDIQDVLGHQNIATTAIYTHLLAADLRKKLPKRFAHARQGRLDWK</sequence>
<dbReference type="Pfam" id="PF00589">
    <property type="entry name" value="Phage_integrase"/>
    <property type="match status" value="1"/>
</dbReference>
<dbReference type="InterPro" id="IPR011010">
    <property type="entry name" value="DNA_brk_join_enz"/>
</dbReference>